<organism evidence="2 3">
    <name type="scientific">Sphingomonas lacunae</name>
    <dbReference type="NCBI Taxonomy" id="2698828"/>
    <lineage>
        <taxon>Bacteria</taxon>
        <taxon>Pseudomonadati</taxon>
        <taxon>Pseudomonadota</taxon>
        <taxon>Alphaproteobacteria</taxon>
        <taxon>Sphingomonadales</taxon>
        <taxon>Sphingomonadaceae</taxon>
        <taxon>Sphingomonas</taxon>
    </lineage>
</organism>
<dbReference type="EMBL" id="CP053015">
    <property type="protein sequence ID" value="QJQ33563.1"/>
    <property type="molecule type" value="Genomic_DNA"/>
</dbReference>
<evidence type="ECO:0000313" key="2">
    <source>
        <dbReference type="EMBL" id="QJQ33563.1"/>
    </source>
</evidence>
<name>A0A6M4AWR5_9SPHN</name>
<dbReference type="AlphaFoldDB" id="A0A6M4AWR5"/>
<keyword evidence="3" id="KW-1185">Reference proteome</keyword>
<protein>
    <submittedName>
        <fullName evidence="2">Uncharacterized protein</fullName>
    </submittedName>
</protein>
<accession>A0A6M4AWR5</accession>
<proteinExistence type="predicted"/>
<evidence type="ECO:0000256" key="1">
    <source>
        <dbReference type="SAM" id="Coils"/>
    </source>
</evidence>
<keyword evidence="1" id="KW-0175">Coiled coil</keyword>
<gene>
    <name evidence="2" type="ORF">GV829_04025</name>
</gene>
<reference evidence="2 3" key="1">
    <citation type="submission" date="2020-01" db="EMBL/GenBank/DDBJ databases">
        <title>Sphingomonas sp. strain CSW-10.</title>
        <authorList>
            <person name="Chen W.-M."/>
        </authorList>
    </citation>
    <scope>NUCLEOTIDE SEQUENCE [LARGE SCALE GENOMIC DNA]</scope>
    <source>
        <strain evidence="2 3">CSW-10</strain>
    </source>
</reference>
<dbReference type="Proteomes" id="UP000503018">
    <property type="component" value="Chromosome"/>
</dbReference>
<feature type="coiled-coil region" evidence="1">
    <location>
        <begin position="86"/>
        <end position="113"/>
    </location>
</feature>
<evidence type="ECO:0000313" key="3">
    <source>
        <dbReference type="Proteomes" id="UP000503018"/>
    </source>
</evidence>
<sequence>MIYPATVEGRPRSQWRLTLVALLLALILGAVGGGWMVLYYNEQTVRQSGGTAPAALLPAGDKVPLARPVATAPQPLVPQPVTNTDASSMTARIAQIEERLARLSMTAESASGNAAKAEAILVAFAARRALDRGLPLGPMEAQLRIRFGESQPNAVQSILSASARPVTQEDLLRRLDAMRPVAMADSNAGWLTRMGNSLSGLIVIRPADAPSAAPVRRFERAQRAIAGGRVDEAIGEVMALPGADNALIRQWLDDARRYNDARRALDLIETAAIIEPGENREAGKAQTPALLTGQR</sequence>
<dbReference type="KEGG" id="slan:GV829_04025"/>